<reference evidence="7 8" key="1">
    <citation type="journal article" date="2016" name="Genome Biol. Evol.">
        <title>Divergent and convergent evolution of fungal pathogenicity.</title>
        <authorList>
            <person name="Shang Y."/>
            <person name="Xiao G."/>
            <person name="Zheng P."/>
            <person name="Cen K."/>
            <person name="Zhan S."/>
            <person name="Wang C."/>
        </authorList>
    </citation>
    <scope>NUCLEOTIDE SEQUENCE [LARGE SCALE GENOMIC DNA]</scope>
    <source>
        <strain evidence="7 8">ARSEF 2679</strain>
    </source>
</reference>
<dbReference type="GO" id="GO:0005634">
    <property type="term" value="C:nucleus"/>
    <property type="evidence" value="ECO:0007669"/>
    <property type="project" value="UniProtKB-SubCell"/>
</dbReference>
<feature type="transmembrane region" description="Helical" evidence="5">
    <location>
        <begin position="88"/>
        <end position="111"/>
    </location>
</feature>
<feature type="transmembrane region" description="Helical" evidence="5">
    <location>
        <begin position="162"/>
        <end position="183"/>
    </location>
</feature>
<dbReference type="AlphaFoldDB" id="A0A162I7B5"/>
<feature type="region of interest" description="Disordered" evidence="4">
    <location>
        <begin position="323"/>
        <end position="343"/>
    </location>
</feature>
<keyword evidence="5" id="KW-0812">Transmembrane</keyword>
<dbReference type="Pfam" id="PF00172">
    <property type="entry name" value="Zn_clus"/>
    <property type="match status" value="1"/>
</dbReference>
<keyword evidence="3" id="KW-0539">Nucleus</keyword>
<evidence type="ECO:0000256" key="5">
    <source>
        <dbReference type="SAM" id="Phobius"/>
    </source>
</evidence>
<feature type="transmembrane region" description="Helical" evidence="5">
    <location>
        <begin position="123"/>
        <end position="142"/>
    </location>
</feature>
<dbReference type="STRING" id="1081104.A0A162I7B5"/>
<evidence type="ECO:0000256" key="1">
    <source>
        <dbReference type="ARBA" id="ARBA00004123"/>
    </source>
</evidence>
<sequence length="1009" mass="111495">MAGDDRGSWLTLAMIIFLTWSILIYGVRMWAKLRVKSVGADDWVVTLALILSIVHQGIMHSAVCLGYGKRSESLSAARLDNINKHIYASHYFYIIASGLTRVAAAFFIEQLSQHGPHARPARVLAWVSGTWTLICLGVIVVRPPYTEPWLSVDGGWIVFRRWSGIECSGLVLSAALWGLTVHLIWTLQMRLSRRIVILLVFGFRLLTVPIIFLRVHSLVPNVNPDPNYSTIPAAIFTAAALQFSVISTSLTALKPFLRVFRPPVLASVTGRAAGETDHGLAMFRRVDRNSHQRSDESATDLWGKTVGLPPPGRAVVRRRDEGRPYYGSANKPPCGTSRVQRRQAAAMDLPALAPAPADRKPGQSKRIMGFSCQACGRRKVKCDKTIPACAACRRTGVACVYEAPAPRGGKRLVTRDVLDKLARYEQVLKRHGLLDAADSGVVSSSGDPAAEPISIHWDAAGGREGGAVIAEEGRARYVDGGFWRTIGVGEEQLVSDEEDHYIATRLQSLAVSDPLSDALLGTPRQALDSLHPTPETAMLLWQAYADNVEPIVKILHVPSARAVFERTARLPHLARPADECLAFSVYHFAVFSMTEQACLEQLRQPRATLLSSFHLAARQALVNARLLETTDLTVLQAFVLLLLPPPSRPEAHWILTGAASRIGQRIGLHRDGAALGLAPFETEMRRRLFYPLLSLDGSAAQMAGLAVSPPPAWDVRPPLNVDDDQLWPSMRAAPAERRGATEMIFRLSRTCIGAAFAKTGSARFAEAQHAEAAIAEAEREVEERYLRYCDVVNPLHFLSAALARSGILAMRLRVRLSKIRNETATDEDRREALRLALRILGTDDAVCAHEPAARFRWHTQRSFFLWGTWDALAFALNGPRTGDFSETEVDEAWERVERVYANHEELLASRQPMHAALCKLTLVAWEERQRRREGETETEPAFVAALWAEQEERRQRRETRAAGSSGIFSEVDADIMSCSGGASSSESPFDINIDDADWAFWDGLLRGGM</sequence>
<dbReference type="SUPFAM" id="SSF57701">
    <property type="entry name" value="Zn2/Cys6 DNA-binding domain"/>
    <property type="match status" value="1"/>
</dbReference>
<feature type="transmembrane region" description="Helical" evidence="5">
    <location>
        <begin position="233"/>
        <end position="253"/>
    </location>
</feature>
<dbReference type="PANTHER" id="PTHR31001">
    <property type="entry name" value="UNCHARACTERIZED TRANSCRIPTIONAL REGULATORY PROTEIN"/>
    <property type="match status" value="1"/>
</dbReference>
<dbReference type="GO" id="GO:0000981">
    <property type="term" value="F:DNA-binding transcription factor activity, RNA polymerase II-specific"/>
    <property type="evidence" value="ECO:0007669"/>
    <property type="project" value="InterPro"/>
</dbReference>
<dbReference type="SMART" id="SM00066">
    <property type="entry name" value="GAL4"/>
    <property type="match status" value="1"/>
</dbReference>
<accession>A0A162I7B5</accession>
<dbReference type="InterPro" id="IPR050613">
    <property type="entry name" value="Sec_Metabolite_Reg"/>
</dbReference>
<dbReference type="PROSITE" id="PS50048">
    <property type="entry name" value="ZN2_CY6_FUNGAL_2"/>
    <property type="match status" value="1"/>
</dbReference>
<dbReference type="GO" id="GO:0006351">
    <property type="term" value="P:DNA-templated transcription"/>
    <property type="evidence" value="ECO:0007669"/>
    <property type="project" value="InterPro"/>
</dbReference>
<name>A0A162I7B5_CORFA</name>
<dbReference type="Pfam" id="PF04082">
    <property type="entry name" value="Fungal_trans"/>
    <property type="match status" value="1"/>
</dbReference>
<evidence type="ECO:0000259" key="6">
    <source>
        <dbReference type="PROSITE" id="PS50048"/>
    </source>
</evidence>
<organism evidence="7 8">
    <name type="scientific">Cordyceps fumosorosea (strain ARSEF 2679)</name>
    <name type="common">Isaria fumosorosea</name>
    <dbReference type="NCBI Taxonomy" id="1081104"/>
    <lineage>
        <taxon>Eukaryota</taxon>
        <taxon>Fungi</taxon>
        <taxon>Dikarya</taxon>
        <taxon>Ascomycota</taxon>
        <taxon>Pezizomycotina</taxon>
        <taxon>Sordariomycetes</taxon>
        <taxon>Hypocreomycetidae</taxon>
        <taxon>Hypocreales</taxon>
        <taxon>Cordycipitaceae</taxon>
        <taxon>Cordyceps</taxon>
    </lineage>
</organism>
<dbReference type="Gene3D" id="4.10.240.10">
    <property type="entry name" value="Zn(2)-C6 fungal-type DNA-binding domain"/>
    <property type="match status" value="1"/>
</dbReference>
<dbReference type="GeneID" id="30025181"/>
<feature type="transmembrane region" description="Helical" evidence="5">
    <location>
        <begin position="12"/>
        <end position="31"/>
    </location>
</feature>
<dbReference type="Proteomes" id="UP000076744">
    <property type="component" value="Unassembled WGS sequence"/>
</dbReference>
<keyword evidence="5" id="KW-0472">Membrane</keyword>
<dbReference type="Pfam" id="PF20684">
    <property type="entry name" value="Fung_rhodopsin"/>
    <property type="match status" value="1"/>
</dbReference>
<evidence type="ECO:0000256" key="4">
    <source>
        <dbReference type="SAM" id="MobiDB-lite"/>
    </source>
</evidence>
<dbReference type="InterPro" id="IPR007219">
    <property type="entry name" value="XnlR_reg_dom"/>
</dbReference>
<evidence type="ECO:0000256" key="3">
    <source>
        <dbReference type="ARBA" id="ARBA00023242"/>
    </source>
</evidence>
<gene>
    <name evidence="7" type="ORF">ISF_08889</name>
</gene>
<proteinExistence type="predicted"/>
<feature type="transmembrane region" description="Helical" evidence="5">
    <location>
        <begin position="43"/>
        <end position="68"/>
    </location>
</feature>
<dbReference type="GO" id="GO:0008270">
    <property type="term" value="F:zinc ion binding"/>
    <property type="evidence" value="ECO:0007669"/>
    <property type="project" value="InterPro"/>
</dbReference>
<feature type="transmembrane region" description="Helical" evidence="5">
    <location>
        <begin position="195"/>
        <end position="213"/>
    </location>
</feature>
<evidence type="ECO:0000256" key="2">
    <source>
        <dbReference type="ARBA" id="ARBA00022723"/>
    </source>
</evidence>
<protein>
    <submittedName>
        <fullName evidence="7">Transcription factor</fullName>
    </submittedName>
</protein>
<keyword evidence="8" id="KW-1185">Reference proteome</keyword>
<dbReference type="RefSeq" id="XP_018700328.1">
    <property type="nucleotide sequence ID" value="XM_018852492.1"/>
</dbReference>
<comment type="subcellular location">
    <subcellularLocation>
        <location evidence="1">Nucleus</location>
    </subcellularLocation>
</comment>
<dbReference type="GO" id="GO:0003677">
    <property type="term" value="F:DNA binding"/>
    <property type="evidence" value="ECO:0007669"/>
    <property type="project" value="InterPro"/>
</dbReference>
<feature type="domain" description="Zn(2)-C6 fungal-type" evidence="6">
    <location>
        <begin position="371"/>
        <end position="401"/>
    </location>
</feature>
<evidence type="ECO:0000313" key="7">
    <source>
        <dbReference type="EMBL" id="OAA53275.1"/>
    </source>
</evidence>
<dbReference type="CDD" id="cd00067">
    <property type="entry name" value="GAL4"/>
    <property type="match status" value="1"/>
</dbReference>
<evidence type="ECO:0000313" key="8">
    <source>
        <dbReference type="Proteomes" id="UP000076744"/>
    </source>
</evidence>
<dbReference type="PANTHER" id="PTHR31001:SF85">
    <property type="entry name" value="ZN(II)2CYS6 TRANSCRIPTION FACTOR (EUROFUNG)"/>
    <property type="match status" value="1"/>
</dbReference>
<dbReference type="InterPro" id="IPR001138">
    <property type="entry name" value="Zn2Cys6_DnaBD"/>
</dbReference>
<comment type="caution">
    <text evidence="7">The sequence shown here is derived from an EMBL/GenBank/DDBJ whole genome shotgun (WGS) entry which is preliminary data.</text>
</comment>
<keyword evidence="5" id="KW-1133">Transmembrane helix</keyword>
<dbReference type="CDD" id="cd12148">
    <property type="entry name" value="fungal_TF_MHR"/>
    <property type="match status" value="1"/>
</dbReference>
<dbReference type="EMBL" id="AZHB01000037">
    <property type="protein sequence ID" value="OAA53275.1"/>
    <property type="molecule type" value="Genomic_DNA"/>
</dbReference>
<dbReference type="InterPro" id="IPR036864">
    <property type="entry name" value="Zn2-C6_fun-type_DNA-bd_sf"/>
</dbReference>
<keyword evidence="2" id="KW-0479">Metal-binding</keyword>
<dbReference type="InterPro" id="IPR049326">
    <property type="entry name" value="Rhodopsin_dom_fungi"/>
</dbReference>
<dbReference type="OrthoDB" id="435881at2759"/>